<name>A0A8T1AGY7_9STRA</name>
<evidence type="ECO:0000313" key="2">
    <source>
        <dbReference type="EMBL" id="KAG2882328.1"/>
    </source>
</evidence>
<dbReference type="PANTHER" id="PTHR43308">
    <property type="entry name" value="OUTER MEMBRANE PROTEIN ALPHA-RELATED"/>
    <property type="match status" value="1"/>
</dbReference>
<dbReference type="InterPro" id="IPR001119">
    <property type="entry name" value="SLH_dom"/>
</dbReference>
<dbReference type="PANTHER" id="PTHR43308:SF1">
    <property type="entry name" value="OUTER MEMBRANE PROTEIN ALPHA"/>
    <property type="match status" value="1"/>
</dbReference>
<evidence type="ECO:0000313" key="3">
    <source>
        <dbReference type="Proteomes" id="UP000736787"/>
    </source>
</evidence>
<dbReference type="PROSITE" id="PS51272">
    <property type="entry name" value="SLH"/>
    <property type="match status" value="2"/>
</dbReference>
<dbReference type="InterPro" id="IPR051465">
    <property type="entry name" value="Cell_Envelope_Struct_Comp"/>
</dbReference>
<organism evidence="2 3">
    <name type="scientific">Phytophthora cactorum</name>
    <dbReference type="NCBI Taxonomy" id="29920"/>
    <lineage>
        <taxon>Eukaryota</taxon>
        <taxon>Sar</taxon>
        <taxon>Stramenopiles</taxon>
        <taxon>Oomycota</taxon>
        <taxon>Peronosporomycetes</taxon>
        <taxon>Peronosporales</taxon>
        <taxon>Peronosporaceae</taxon>
        <taxon>Phytophthora</taxon>
    </lineage>
</organism>
<dbReference type="AlphaFoldDB" id="A0A8T1AGY7"/>
<protein>
    <recommendedName>
        <fullName evidence="1">SLH domain-containing protein</fullName>
    </recommendedName>
</protein>
<feature type="domain" description="SLH" evidence="1">
    <location>
        <begin position="77"/>
        <end position="139"/>
    </location>
</feature>
<feature type="domain" description="SLH" evidence="1">
    <location>
        <begin position="11"/>
        <end position="74"/>
    </location>
</feature>
<proteinExistence type="predicted"/>
<reference evidence="2" key="1">
    <citation type="submission" date="2018-10" db="EMBL/GenBank/DDBJ databases">
        <title>Effector identification in a new, highly contiguous assembly of the strawberry crown rot pathogen Phytophthora cactorum.</title>
        <authorList>
            <person name="Armitage A.D."/>
            <person name="Nellist C.F."/>
            <person name="Bates H."/>
            <person name="Vickerstaff R.J."/>
            <person name="Harrison R.J."/>
        </authorList>
    </citation>
    <scope>NUCLEOTIDE SEQUENCE</scope>
    <source>
        <strain evidence="2">4040</strain>
    </source>
</reference>
<comment type="caution">
    <text evidence="2">The sequence shown here is derived from an EMBL/GenBank/DDBJ whole genome shotgun (WGS) entry which is preliminary data.</text>
</comment>
<dbReference type="Pfam" id="PF00395">
    <property type="entry name" value="SLH"/>
    <property type="match status" value="2"/>
</dbReference>
<accession>A0A8T1AGY7</accession>
<dbReference type="EMBL" id="RCMK01002344">
    <property type="protein sequence ID" value="KAG2882328.1"/>
    <property type="molecule type" value="Genomic_DNA"/>
</dbReference>
<sequence>MEAYDLIEPGREPSLTDVKSGKWYSDAVASAQDLNIIMGYKDGSFGLNQQITRQEMAVISVRVLTAAGLEPTLNQEMLPFGDQSDIADYAAEAVATMTGAGWLRGRGADQFLPHAQASRAEAAVMIARMLGLSQGVPMN</sequence>
<gene>
    <name evidence="2" type="ORF">PC117_g26248</name>
</gene>
<dbReference type="Proteomes" id="UP000736787">
    <property type="component" value="Unassembled WGS sequence"/>
</dbReference>
<evidence type="ECO:0000259" key="1">
    <source>
        <dbReference type="PROSITE" id="PS51272"/>
    </source>
</evidence>